<protein>
    <recommendedName>
        <fullName evidence="1">NAD(P)-binding domain-containing protein</fullName>
    </recommendedName>
</protein>
<comment type="caution">
    <text evidence="2">The sequence shown here is derived from an EMBL/GenBank/DDBJ whole genome shotgun (WGS) entry which is preliminary data.</text>
</comment>
<reference evidence="2 3" key="1">
    <citation type="submission" date="2024-07" db="EMBL/GenBank/DDBJ databases">
        <title>Section-level genome sequencing and comparative genomics of Aspergillus sections Usti and Cavernicolus.</title>
        <authorList>
            <consortium name="Lawrence Berkeley National Laboratory"/>
            <person name="Nybo J.L."/>
            <person name="Vesth T.C."/>
            <person name="Theobald S."/>
            <person name="Frisvad J.C."/>
            <person name="Larsen T.O."/>
            <person name="Kjaerboelling I."/>
            <person name="Rothschild-Mancinelli K."/>
            <person name="Lyhne E.K."/>
            <person name="Kogle M.E."/>
            <person name="Barry K."/>
            <person name="Clum A."/>
            <person name="Na H."/>
            <person name="Ledsgaard L."/>
            <person name="Lin J."/>
            <person name="Lipzen A."/>
            <person name="Kuo A."/>
            <person name="Riley R."/>
            <person name="Mondo S."/>
            <person name="Labutti K."/>
            <person name="Haridas S."/>
            <person name="Pangalinan J."/>
            <person name="Salamov A.A."/>
            <person name="Simmons B.A."/>
            <person name="Magnuson J.K."/>
            <person name="Chen J."/>
            <person name="Drula E."/>
            <person name="Henrissat B."/>
            <person name="Wiebenga A."/>
            <person name="Lubbers R.J."/>
            <person name="Gomes A.C."/>
            <person name="Macurrencykelacurrency M.R."/>
            <person name="Stajich J."/>
            <person name="Grigoriev I.V."/>
            <person name="Mortensen U.H."/>
            <person name="De Vries R.P."/>
            <person name="Baker S.E."/>
            <person name="Andersen M.R."/>
        </authorList>
    </citation>
    <scope>NUCLEOTIDE SEQUENCE [LARGE SCALE GENOMIC DNA]</scope>
    <source>
        <strain evidence="2 3">CBS 449.75</strain>
    </source>
</reference>
<dbReference type="SUPFAM" id="SSF51735">
    <property type="entry name" value="NAD(P)-binding Rossmann-fold domains"/>
    <property type="match status" value="1"/>
</dbReference>
<dbReference type="InterPro" id="IPR051606">
    <property type="entry name" value="Polyketide_Oxido-like"/>
</dbReference>
<dbReference type="InterPro" id="IPR016040">
    <property type="entry name" value="NAD(P)-bd_dom"/>
</dbReference>
<evidence type="ECO:0000259" key="1">
    <source>
        <dbReference type="Pfam" id="PF13460"/>
    </source>
</evidence>
<dbReference type="Pfam" id="PF13460">
    <property type="entry name" value="NAD_binding_10"/>
    <property type="match status" value="1"/>
</dbReference>
<sequence>MRVLVLGSTGNLGSRVLSAPLARGHSVVAFAREPSKLPPSIMPKLTAIESGDARKATDIKAAAGKHQCDAIVNTAGLAAMAPWGKSDLPAIVDAVICAALEIGEERRGPLRVWFLGGLGFLDLPDTKYQLVEYMFCKVLTYETKSGLGVYPAHNQNWSKLKALPPSSIEWSILCPSIMRPLSKTTYPLANQASAKNISATAKVPPEWSRKFPCTPLVGGYLNILSQVSAYNTSLEDNADFIAQDLLEGKGSPWIYQKVGVKEKRK</sequence>
<accession>A0ABR4LYN4</accession>
<dbReference type="Gene3D" id="3.40.50.720">
    <property type="entry name" value="NAD(P)-binding Rossmann-like Domain"/>
    <property type="match status" value="1"/>
</dbReference>
<dbReference type="Proteomes" id="UP001610432">
    <property type="component" value="Unassembled WGS sequence"/>
</dbReference>
<organism evidence="2 3">
    <name type="scientific">Aspergillus lucknowensis</name>
    <dbReference type="NCBI Taxonomy" id="176173"/>
    <lineage>
        <taxon>Eukaryota</taxon>
        <taxon>Fungi</taxon>
        <taxon>Dikarya</taxon>
        <taxon>Ascomycota</taxon>
        <taxon>Pezizomycotina</taxon>
        <taxon>Eurotiomycetes</taxon>
        <taxon>Eurotiomycetidae</taxon>
        <taxon>Eurotiales</taxon>
        <taxon>Aspergillaceae</taxon>
        <taxon>Aspergillus</taxon>
        <taxon>Aspergillus subgen. Nidulantes</taxon>
    </lineage>
</organism>
<dbReference type="RefSeq" id="XP_070888635.1">
    <property type="nucleotide sequence ID" value="XM_071032394.1"/>
</dbReference>
<dbReference type="InterPro" id="IPR036291">
    <property type="entry name" value="NAD(P)-bd_dom_sf"/>
</dbReference>
<keyword evidence="3" id="KW-1185">Reference proteome</keyword>
<dbReference type="PANTHER" id="PTHR43355">
    <property type="entry name" value="FLAVIN REDUCTASE (NADPH)"/>
    <property type="match status" value="1"/>
</dbReference>
<dbReference type="GeneID" id="98147466"/>
<gene>
    <name evidence="2" type="ORF">BJX67DRAFT_378715</name>
</gene>
<name>A0ABR4LYN4_9EURO</name>
<dbReference type="EMBL" id="JBFXLQ010000008">
    <property type="protein sequence ID" value="KAL2869656.1"/>
    <property type="molecule type" value="Genomic_DNA"/>
</dbReference>
<dbReference type="PANTHER" id="PTHR43355:SF7">
    <property type="entry name" value="NAD(P)-BINDING DOMAIN-CONTAINING PROTEIN"/>
    <property type="match status" value="1"/>
</dbReference>
<proteinExistence type="predicted"/>
<evidence type="ECO:0000313" key="2">
    <source>
        <dbReference type="EMBL" id="KAL2869656.1"/>
    </source>
</evidence>
<feature type="domain" description="NAD(P)-binding" evidence="1">
    <location>
        <begin position="7"/>
        <end position="189"/>
    </location>
</feature>
<evidence type="ECO:0000313" key="3">
    <source>
        <dbReference type="Proteomes" id="UP001610432"/>
    </source>
</evidence>